<name>A0A101V469_9ACTN</name>
<protein>
    <submittedName>
        <fullName evidence="3">Sulfotransferase</fullName>
    </submittedName>
</protein>
<evidence type="ECO:0000256" key="2">
    <source>
        <dbReference type="SAM" id="Coils"/>
    </source>
</evidence>
<dbReference type="GO" id="GO:0008476">
    <property type="term" value="F:protein-tyrosine sulfotransferase activity"/>
    <property type="evidence" value="ECO:0007669"/>
    <property type="project" value="InterPro"/>
</dbReference>
<dbReference type="PANTHER" id="PTHR12788">
    <property type="entry name" value="PROTEIN-TYROSINE SULFOTRANSFERASE 2"/>
    <property type="match status" value="1"/>
</dbReference>
<organism evidence="3 4">
    <name type="scientific">Streptomyces dysideae</name>
    <dbReference type="NCBI Taxonomy" id="909626"/>
    <lineage>
        <taxon>Bacteria</taxon>
        <taxon>Bacillati</taxon>
        <taxon>Actinomycetota</taxon>
        <taxon>Actinomycetes</taxon>
        <taxon>Kitasatosporales</taxon>
        <taxon>Streptomycetaceae</taxon>
        <taxon>Streptomyces</taxon>
    </lineage>
</organism>
<dbReference type="SUPFAM" id="SSF52540">
    <property type="entry name" value="P-loop containing nucleoside triphosphate hydrolases"/>
    <property type="match status" value="1"/>
</dbReference>
<evidence type="ECO:0000256" key="1">
    <source>
        <dbReference type="ARBA" id="ARBA00022679"/>
    </source>
</evidence>
<keyword evidence="4" id="KW-1185">Reference proteome</keyword>
<keyword evidence="2" id="KW-0175">Coiled coil</keyword>
<dbReference type="Gene3D" id="3.40.50.300">
    <property type="entry name" value="P-loop containing nucleotide triphosphate hydrolases"/>
    <property type="match status" value="1"/>
</dbReference>
<evidence type="ECO:0000313" key="3">
    <source>
        <dbReference type="EMBL" id="KUO22133.1"/>
    </source>
</evidence>
<sequence length="262" mass="29821">MTHPGQQTRRLRVPSKPALDRLVPSPVFILSSIRSGSTLLRCILDTHSKIRAPHELHLADLEVQLSSPYIELAMQASNLEKDEIEHLLWDRMLHRELVFTGKDIVVDKTPGNLLLWRRLAACWPQARYIFLLRHPLHILESSLAGRPEQDPAQTQQLVTTYLRELDSARRTLNGATVRYEDLTRDAEQVTREICAYLDVPWEPEMLNYGTVDHGPFVQGIGDFTENIKSGVVQRGRSLPTDADVPDSLMEACRAFGYVEAHR</sequence>
<proteinExistence type="predicted"/>
<dbReference type="EMBL" id="LMXB01000019">
    <property type="protein sequence ID" value="KUO22133.1"/>
    <property type="molecule type" value="Genomic_DNA"/>
</dbReference>
<accession>A0A101V469</accession>
<dbReference type="Proteomes" id="UP000053260">
    <property type="component" value="Unassembled WGS sequence"/>
</dbReference>
<dbReference type="InterPro" id="IPR027417">
    <property type="entry name" value="P-loop_NTPase"/>
</dbReference>
<feature type="coiled-coil region" evidence="2">
    <location>
        <begin position="165"/>
        <end position="192"/>
    </location>
</feature>
<dbReference type="AlphaFoldDB" id="A0A101V469"/>
<reference evidence="3 4" key="1">
    <citation type="submission" date="2015-10" db="EMBL/GenBank/DDBJ databases">
        <title>Draft genome sequence of Streptomyces sp. RV15, isolated from a marine sponge.</title>
        <authorList>
            <person name="Ruckert C."/>
            <person name="Abdelmohsen U.R."/>
            <person name="Winkler A."/>
            <person name="Hentschel U."/>
            <person name="Kalinowski J."/>
            <person name="Kampfer P."/>
            <person name="Glaeser S."/>
        </authorList>
    </citation>
    <scope>NUCLEOTIDE SEQUENCE [LARGE SCALE GENOMIC DNA]</scope>
    <source>
        <strain evidence="3 4">RV15</strain>
    </source>
</reference>
<dbReference type="PANTHER" id="PTHR12788:SF10">
    <property type="entry name" value="PROTEIN-TYROSINE SULFOTRANSFERASE"/>
    <property type="match status" value="1"/>
</dbReference>
<keyword evidence="1 3" id="KW-0808">Transferase</keyword>
<dbReference type="InterPro" id="IPR026634">
    <property type="entry name" value="TPST-like"/>
</dbReference>
<evidence type="ECO:0000313" key="4">
    <source>
        <dbReference type="Proteomes" id="UP000053260"/>
    </source>
</evidence>
<dbReference type="STRING" id="909626.AQJ91_06035"/>
<dbReference type="OrthoDB" id="9777890at2"/>
<comment type="caution">
    <text evidence="3">The sequence shown here is derived from an EMBL/GenBank/DDBJ whole genome shotgun (WGS) entry which is preliminary data.</text>
</comment>
<gene>
    <name evidence="3" type="ORF">AQJ91_06035</name>
</gene>
<dbReference type="Pfam" id="PF13469">
    <property type="entry name" value="Sulfotransfer_3"/>
    <property type="match status" value="1"/>
</dbReference>